<dbReference type="PANTHER" id="PTHR35342:SF5">
    <property type="entry name" value="TRICARBOXYLIC TRANSPORT PROTEIN"/>
    <property type="match status" value="1"/>
</dbReference>
<evidence type="ECO:0000259" key="2">
    <source>
        <dbReference type="Pfam" id="PF01970"/>
    </source>
</evidence>
<evidence type="ECO:0000313" key="4">
    <source>
        <dbReference type="Proteomes" id="UP001200430"/>
    </source>
</evidence>
<feature type="transmembrane region" description="Helical" evidence="1">
    <location>
        <begin position="387"/>
        <end position="404"/>
    </location>
</feature>
<feature type="transmembrane region" description="Helical" evidence="1">
    <location>
        <begin position="108"/>
        <end position="133"/>
    </location>
</feature>
<feature type="transmembrane region" description="Helical" evidence="1">
    <location>
        <begin position="167"/>
        <end position="186"/>
    </location>
</feature>
<dbReference type="InterPro" id="IPR002823">
    <property type="entry name" value="DUF112_TM"/>
</dbReference>
<feature type="transmembrane region" description="Helical" evidence="1">
    <location>
        <begin position="316"/>
        <end position="340"/>
    </location>
</feature>
<evidence type="ECO:0000313" key="3">
    <source>
        <dbReference type="EMBL" id="MCF4142789.1"/>
    </source>
</evidence>
<protein>
    <submittedName>
        <fullName evidence="3">Tripartite tricarboxylate transporter permease</fullName>
    </submittedName>
</protein>
<organism evidence="3 4">
    <name type="scientific">Dethiosulfovibrio marinus</name>
    <dbReference type="NCBI Taxonomy" id="133532"/>
    <lineage>
        <taxon>Bacteria</taxon>
        <taxon>Thermotogati</taxon>
        <taxon>Synergistota</taxon>
        <taxon>Synergistia</taxon>
        <taxon>Synergistales</taxon>
        <taxon>Dethiosulfovibrionaceae</taxon>
        <taxon>Dethiosulfovibrio</taxon>
    </lineage>
</organism>
<proteinExistence type="predicted"/>
<feature type="transmembrane region" description="Helical" evidence="1">
    <location>
        <begin position="198"/>
        <end position="219"/>
    </location>
</feature>
<feature type="transmembrane region" description="Helical" evidence="1">
    <location>
        <begin position="255"/>
        <end position="277"/>
    </location>
</feature>
<dbReference type="RefSeq" id="WP_236099510.1">
    <property type="nucleotide sequence ID" value="NZ_JAKGUD010000008.1"/>
</dbReference>
<keyword evidence="4" id="KW-1185">Reference proteome</keyword>
<feature type="transmembrane region" description="Helical" evidence="1">
    <location>
        <begin position="145"/>
        <end position="161"/>
    </location>
</feature>
<dbReference type="Pfam" id="PF01970">
    <property type="entry name" value="TctA"/>
    <property type="match status" value="1"/>
</dbReference>
<sequence>MIDLLVQGLGTALSPQVFPFLFFGVMGGIAIGSLPGLTATMGVAVLLPLTFGMESTRALVLLVGIYIGAIYGGSISAILLKTPGTPAAAATVLDGHQMASRGEAAKALSISAIASFVGGMVSTIMLISFSPVLAKFALRFGAPEYFALAVFGLSIIASISGKHPIKGLLAGMLGLLVATVGLDPVTSYPRFTFNQMHLYNGFSIIPVLIGLFALSEAFVQMENFRVGSKIDTDFKRGIVSLKETIGLLPTMLKSALMGTIIGSIPGAGADIAAFVTYNEARRSSKNPKAFGTGCMEGIAAPEAGNNGVTGGALVPLLTLGVPGDAVAAIMLGALIIQGLQPGPLLFTQNADVIYGLFASMLVGNILMLMLGLLGVRLFCRVVEIPKRVIIPVVITLSVVGAYSMNNSVFDVWVALGFGVIGYLMQKVEMPASPVILAVILGPMAESNLRRAVLMYQGHYDFLWTRPITVVFLALAAISLFSSWMRAKKERNI</sequence>
<dbReference type="EMBL" id="JAKGUD010000008">
    <property type="protein sequence ID" value="MCF4142789.1"/>
    <property type="molecule type" value="Genomic_DNA"/>
</dbReference>
<feature type="transmembrane region" description="Helical" evidence="1">
    <location>
        <begin position="59"/>
        <end position="80"/>
    </location>
</feature>
<dbReference type="Proteomes" id="UP001200430">
    <property type="component" value="Unassembled WGS sequence"/>
</dbReference>
<accession>A0ABS9ENN3</accession>
<feature type="transmembrane region" description="Helical" evidence="1">
    <location>
        <begin position="20"/>
        <end position="47"/>
    </location>
</feature>
<evidence type="ECO:0000256" key="1">
    <source>
        <dbReference type="SAM" id="Phobius"/>
    </source>
</evidence>
<comment type="caution">
    <text evidence="3">The sequence shown here is derived from an EMBL/GenBank/DDBJ whole genome shotgun (WGS) entry which is preliminary data.</text>
</comment>
<reference evidence="3 4" key="1">
    <citation type="submission" date="2022-01" db="EMBL/GenBank/DDBJ databases">
        <title>Dethiosulfovibrio faecalis sp. nov., a novel proteolytic, non-sulfur-reducing bacterium isolated from a marine aquaculture solid waste bioreactor.</title>
        <authorList>
            <person name="Grabowski S."/>
            <person name="Apolinario E."/>
            <person name="Schneider N."/>
            <person name="Marshall C.W."/>
            <person name="Sowers K.R."/>
        </authorList>
    </citation>
    <scope>NUCLEOTIDE SEQUENCE [LARGE SCALE GENOMIC DNA]</scope>
    <source>
        <strain evidence="3 4">DSM 12537</strain>
    </source>
</reference>
<keyword evidence="1" id="KW-0812">Transmembrane</keyword>
<dbReference type="PANTHER" id="PTHR35342">
    <property type="entry name" value="TRICARBOXYLIC TRANSPORT PROTEIN"/>
    <property type="match status" value="1"/>
</dbReference>
<gene>
    <name evidence="3" type="ORF">L2W38_08160</name>
</gene>
<keyword evidence="1" id="KW-1133">Transmembrane helix</keyword>
<feature type="transmembrane region" description="Helical" evidence="1">
    <location>
        <begin position="352"/>
        <end position="375"/>
    </location>
</feature>
<name>A0ABS9ENN3_9BACT</name>
<keyword evidence="1" id="KW-0472">Membrane</keyword>
<feature type="transmembrane region" description="Helical" evidence="1">
    <location>
        <begin position="463"/>
        <end position="483"/>
    </location>
</feature>
<feature type="domain" description="DUF112" evidence="2">
    <location>
        <begin position="20"/>
        <end position="436"/>
    </location>
</feature>